<comment type="caution">
    <text evidence="1">The sequence shown here is derived from an EMBL/GenBank/DDBJ whole genome shotgun (WGS) entry which is preliminary data.</text>
</comment>
<dbReference type="OrthoDB" id="9911511at2"/>
<sequence length="94" mass="10441">MDLKLVPVEIAVSGSVEGRLVFLADSLVAVLVLLGDLHEGNAGKWFLEIAFHEKIIDRGHIFGSLIEAESWITDCLASSCNREDHIRRTKPNRT</sequence>
<evidence type="ECO:0000313" key="1">
    <source>
        <dbReference type="EMBL" id="TGD97664.1"/>
    </source>
</evidence>
<proteinExistence type="predicted"/>
<dbReference type="AlphaFoldDB" id="A0A4Z0NNR9"/>
<gene>
    <name evidence="1" type="ORF">EU555_18675</name>
</gene>
<dbReference type="EMBL" id="SRLB01000013">
    <property type="protein sequence ID" value="TGD97664.1"/>
    <property type="molecule type" value="Genomic_DNA"/>
</dbReference>
<dbReference type="Proteomes" id="UP000297535">
    <property type="component" value="Unassembled WGS sequence"/>
</dbReference>
<dbReference type="RefSeq" id="WP_135416730.1">
    <property type="nucleotide sequence ID" value="NZ_SRLB01000013.1"/>
</dbReference>
<keyword evidence="2" id="KW-1185">Reference proteome</keyword>
<name>A0A4Z0NNR9_9HYPH</name>
<protein>
    <submittedName>
        <fullName evidence="1">Uncharacterized protein</fullName>
    </submittedName>
</protein>
<organism evidence="1 2">
    <name type="scientific">Methylobacterium nonmethylotrophicum</name>
    <dbReference type="NCBI Taxonomy" id="1141884"/>
    <lineage>
        <taxon>Bacteria</taxon>
        <taxon>Pseudomonadati</taxon>
        <taxon>Pseudomonadota</taxon>
        <taxon>Alphaproteobacteria</taxon>
        <taxon>Hyphomicrobiales</taxon>
        <taxon>Methylobacteriaceae</taxon>
        <taxon>Methylobacterium</taxon>
    </lineage>
</organism>
<evidence type="ECO:0000313" key="2">
    <source>
        <dbReference type="Proteomes" id="UP000297535"/>
    </source>
</evidence>
<reference evidence="1 2" key="1">
    <citation type="submission" date="2019-04" db="EMBL/GenBank/DDBJ databases">
        <authorList>
            <person name="Feng G."/>
            <person name="Zhu H."/>
        </authorList>
    </citation>
    <scope>NUCLEOTIDE SEQUENCE [LARGE SCALE GENOMIC DNA]</scope>
    <source>
        <strain evidence="1 2">6HR-1</strain>
    </source>
</reference>
<accession>A0A4Z0NNR9</accession>